<feature type="region of interest" description="Disordered" evidence="1">
    <location>
        <begin position="327"/>
        <end position="347"/>
    </location>
</feature>
<dbReference type="Pfam" id="PF13621">
    <property type="entry name" value="Cupin_8"/>
    <property type="match status" value="1"/>
</dbReference>
<feature type="domain" description="JmjC" evidence="2">
    <location>
        <begin position="356"/>
        <end position="532"/>
    </location>
</feature>
<evidence type="ECO:0000256" key="1">
    <source>
        <dbReference type="SAM" id="MobiDB-lite"/>
    </source>
</evidence>
<protein>
    <recommendedName>
        <fullName evidence="2">JmjC domain-containing protein</fullName>
    </recommendedName>
</protein>
<dbReference type="InterPro" id="IPR003347">
    <property type="entry name" value="JmjC_dom"/>
</dbReference>
<dbReference type="EMBL" id="CP034205">
    <property type="protein sequence ID" value="QBZ56360.1"/>
    <property type="molecule type" value="Genomic_DNA"/>
</dbReference>
<proteinExistence type="predicted"/>
<evidence type="ECO:0000259" key="2">
    <source>
        <dbReference type="PROSITE" id="PS51184"/>
    </source>
</evidence>
<dbReference type="SMART" id="SM00558">
    <property type="entry name" value="JmjC"/>
    <property type="match status" value="1"/>
</dbReference>
<evidence type="ECO:0000313" key="4">
    <source>
        <dbReference type="Proteomes" id="UP000294847"/>
    </source>
</evidence>
<dbReference type="PANTHER" id="PTHR12461:SF101">
    <property type="entry name" value="TRNA WYBUTOSINE-SYNTHESIZING PROTEIN 4"/>
    <property type="match status" value="1"/>
</dbReference>
<reference evidence="3 4" key="1">
    <citation type="journal article" date="2019" name="Mol. Biol. Evol.">
        <title>Blast fungal genomes show frequent chromosomal changes, gene gains and losses, and effector gene turnover.</title>
        <authorList>
            <person name="Gomez Luciano L.B."/>
            <person name="Jason Tsai I."/>
            <person name="Chuma I."/>
            <person name="Tosa Y."/>
            <person name="Chen Y.H."/>
            <person name="Li J.Y."/>
            <person name="Li M.Y."/>
            <person name="Jade Lu M.Y."/>
            <person name="Nakayashiki H."/>
            <person name="Li W.H."/>
        </authorList>
    </citation>
    <scope>NUCLEOTIDE SEQUENCE [LARGE SCALE GENOMIC DNA]</scope>
    <source>
        <strain evidence="3">MZ5-1-6</strain>
    </source>
</reference>
<dbReference type="Proteomes" id="UP000294847">
    <property type="component" value="Chromosome 2"/>
</dbReference>
<gene>
    <name evidence="3" type="ORF">PoMZ_01266</name>
</gene>
<accession>A0A4P7N8D5</accession>
<dbReference type="PANTHER" id="PTHR12461">
    <property type="entry name" value="HYPOXIA-INDUCIBLE FACTOR 1 ALPHA INHIBITOR-RELATED"/>
    <property type="match status" value="1"/>
</dbReference>
<dbReference type="InterPro" id="IPR041667">
    <property type="entry name" value="Cupin_8"/>
</dbReference>
<dbReference type="SUPFAM" id="SSF51197">
    <property type="entry name" value="Clavaminate synthase-like"/>
    <property type="match status" value="1"/>
</dbReference>
<feature type="compositionally biased region" description="Basic and acidic residues" evidence="1">
    <location>
        <begin position="332"/>
        <end position="341"/>
    </location>
</feature>
<evidence type="ECO:0000313" key="3">
    <source>
        <dbReference type="EMBL" id="QBZ56360.1"/>
    </source>
</evidence>
<dbReference type="AlphaFoldDB" id="A0A4P7N8D5"/>
<dbReference type="Gene3D" id="2.60.120.650">
    <property type="entry name" value="Cupin"/>
    <property type="match status" value="1"/>
</dbReference>
<organism evidence="3 4">
    <name type="scientific">Pyricularia oryzae</name>
    <name type="common">Rice blast fungus</name>
    <name type="synonym">Magnaporthe oryzae</name>
    <dbReference type="NCBI Taxonomy" id="318829"/>
    <lineage>
        <taxon>Eukaryota</taxon>
        <taxon>Fungi</taxon>
        <taxon>Dikarya</taxon>
        <taxon>Ascomycota</taxon>
        <taxon>Pezizomycotina</taxon>
        <taxon>Sordariomycetes</taxon>
        <taxon>Sordariomycetidae</taxon>
        <taxon>Magnaporthales</taxon>
        <taxon>Pyriculariaceae</taxon>
        <taxon>Pyricularia</taxon>
    </lineage>
</organism>
<name>A0A4P7N8D5_PYROR</name>
<sequence>MTSSNVSCCQLREFCLKAAREISSECAGGDVRPLNEAAGCESPLVELLGRQATVIAKGASIDAESFALISKRIDDLISISYSKFYAYIFKDLPFCWRVLYTDASILKFCIVFLASPLAGGNHSASLALSSKPDDALLGQLVQPLDLAIILAGAAGNKRGRRWVEQAFCLLGKIFDTCQFELGSETVIKTQDDSHLPKRLKLSPSNASPSDWETVASFKTNEPFTPPVKNPVRRLEQLSLESFQSYMDRPSDSDLGPEPLIITGVTDDWPARTTNPWCKPAYLLSRTLNGQRLVPVETGRSYVDEGWGQKIIPFAAFLEGYIDRSAVSSSADHGSRNSERTEGGGTAGSLHKQASIAYLAQHQLFAQLPSLRDDIRIPDYCYTAPPPPPASMFPMSEQRPPELEDPILNAWFGPPGTITPLHTDPYHNMLSQVVGRKYVRLYSHLQTPRMAARGVEDGVEMSNTSHFDVGVMEGWDEANGQDEEESQKNAVDFGSIPFLDCILEPGDTLYIPVGWWHYVRGLSVSFSVSFWWN</sequence>
<dbReference type="PROSITE" id="PS51184">
    <property type="entry name" value="JMJC"/>
    <property type="match status" value="1"/>
</dbReference>